<comment type="similarity">
    <text evidence="1">Belongs to the UPF0162 family.</text>
</comment>
<name>A0AAE3SDX6_9BACT</name>
<dbReference type="Proteomes" id="UP001209229">
    <property type="component" value="Unassembled WGS sequence"/>
</dbReference>
<comment type="caution">
    <text evidence="3">The sequence shown here is derived from an EMBL/GenBank/DDBJ whole genome shotgun (WGS) entry which is preliminary data.</text>
</comment>
<reference evidence="3" key="1">
    <citation type="submission" date="2022-10" db="EMBL/GenBank/DDBJ databases">
        <authorList>
            <person name="Yu W.X."/>
        </authorList>
    </citation>
    <scope>NUCLEOTIDE SEQUENCE</scope>
    <source>
        <strain evidence="3">AAT</strain>
    </source>
</reference>
<evidence type="ECO:0000256" key="1">
    <source>
        <dbReference type="ARBA" id="ARBA00007100"/>
    </source>
</evidence>
<dbReference type="EMBL" id="JAPDPJ010000003">
    <property type="protein sequence ID" value="MCW3785372.1"/>
    <property type="molecule type" value="Genomic_DNA"/>
</dbReference>
<gene>
    <name evidence="3" type="ORF">OM075_02780</name>
</gene>
<protein>
    <submittedName>
        <fullName evidence="3">Transglutaminase-like domain-containing protein</fullName>
    </submittedName>
</protein>
<keyword evidence="4" id="KW-1185">Reference proteome</keyword>
<dbReference type="Pfam" id="PF13369">
    <property type="entry name" value="Transglut_core2"/>
    <property type="match status" value="1"/>
</dbReference>
<dbReference type="PANTHER" id="PTHR31350:SF21">
    <property type="entry name" value="F-BOX ONLY PROTEIN 21"/>
    <property type="match status" value="1"/>
</dbReference>
<evidence type="ECO:0000259" key="2">
    <source>
        <dbReference type="Pfam" id="PF13369"/>
    </source>
</evidence>
<organism evidence="3 4">
    <name type="scientific">Plebeiibacterium sediminum</name>
    <dbReference type="NCBI Taxonomy" id="2992112"/>
    <lineage>
        <taxon>Bacteria</taxon>
        <taxon>Pseudomonadati</taxon>
        <taxon>Bacteroidota</taxon>
        <taxon>Bacteroidia</taxon>
        <taxon>Marinilabiliales</taxon>
        <taxon>Marinilabiliaceae</taxon>
        <taxon>Plebeiibacterium</taxon>
    </lineage>
</organism>
<feature type="domain" description="Protein SirB1 N-terminal" evidence="2">
    <location>
        <begin position="101"/>
        <end position="256"/>
    </location>
</feature>
<sequence>MDKDKVHALITLLDDPNEIVFSSVEEALLQEELDVIVELEKAWEGSENDIFQRRVENIIHTLQLKDVKSELRKWVTNGAENLLYGAFLLAKYQYPDLNYDELNQQIDRLRRDIWLELNDHLTSIEKVRIINHVLFDIHQFIRNSSNFFSPQNSYINDVMSSKKGNPISLSIIYSVISQRLGLPIFGVNLPKNFILCYVDENAIKEDDDILFYINPVNKGAILGRREIEYFLKQQKLPPNVEYFTPCSNQDVIKRVLVNLIYSYDNQGNEHKKHELQELMKIFD</sequence>
<evidence type="ECO:0000313" key="4">
    <source>
        <dbReference type="Proteomes" id="UP001209229"/>
    </source>
</evidence>
<dbReference type="AlphaFoldDB" id="A0AAE3SDX6"/>
<dbReference type="InterPro" id="IPR032698">
    <property type="entry name" value="SirB1_N"/>
</dbReference>
<accession>A0AAE3SDX6</accession>
<dbReference type="RefSeq" id="WP_301188944.1">
    <property type="nucleotide sequence ID" value="NZ_JAPDPJ010000003.1"/>
</dbReference>
<evidence type="ECO:0000313" key="3">
    <source>
        <dbReference type="EMBL" id="MCW3785372.1"/>
    </source>
</evidence>
<proteinExistence type="inferred from homology"/>
<dbReference type="PANTHER" id="PTHR31350">
    <property type="entry name" value="SI:DKEY-261L7.2"/>
    <property type="match status" value="1"/>
</dbReference>